<dbReference type="OrthoDB" id="9797882at2"/>
<dbReference type="RefSeq" id="WP_038088229.1">
    <property type="nucleotide sequence ID" value="NZ_JMIR01000014.1"/>
</dbReference>
<dbReference type="AlphaFoldDB" id="A0A074LRL8"/>
<dbReference type="CDD" id="cd00455">
    <property type="entry name" value="nuc_hydro"/>
    <property type="match status" value="1"/>
</dbReference>
<dbReference type="eggNOG" id="COG1957">
    <property type="taxonomic scope" value="Bacteria"/>
</dbReference>
<dbReference type="Gene3D" id="3.90.245.10">
    <property type="entry name" value="Ribonucleoside hydrolase-like"/>
    <property type="match status" value="1"/>
</dbReference>
<dbReference type="SUPFAM" id="SSF53590">
    <property type="entry name" value="Nucleoside hydrolase"/>
    <property type="match status" value="1"/>
</dbReference>
<organism evidence="4 5">
    <name type="scientific">Tumebacillus flagellatus</name>
    <dbReference type="NCBI Taxonomy" id="1157490"/>
    <lineage>
        <taxon>Bacteria</taxon>
        <taxon>Bacillati</taxon>
        <taxon>Bacillota</taxon>
        <taxon>Bacilli</taxon>
        <taxon>Bacillales</taxon>
        <taxon>Alicyclobacillaceae</taxon>
        <taxon>Tumebacillus</taxon>
    </lineage>
</organism>
<protein>
    <recommendedName>
        <fullName evidence="3">Inosine/uridine-preferring nucleoside hydrolase domain-containing protein</fullName>
    </recommendedName>
</protein>
<dbReference type="InterPro" id="IPR023186">
    <property type="entry name" value="IUNH"/>
</dbReference>
<dbReference type="GO" id="GO:0006152">
    <property type="term" value="P:purine nucleoside catabolic process"/>
    <property type="evidence" value="ECO:0007669"/>
    <property type="project" value="TreeGrafter"/>
</dbReference>
<evidence type="ECO:0000313" key="5">
    <source>
        <dbReference type="Proteomes" id="UP000027931"/>
    </source>
</evidence>
<dbReference type="GO" id="GO:0005829">
    <property type="term" value="C:cytosol"/>
    <property type="evidence" value="ECO:0007669"/>
    <property type="project" value="TreeGrafter"/>
</dbReference>
<evidence type="ECO:0000259" key="3">
    <source>
        <dbReference type="Pfam" id="PF01156"/>
    </source>
</evidence>
<dbReference type="InterPro" id="IPR001910">
    <property type="entry name" value="Inosine/uridine_hydrolase_dom"/>
</dbReference>
<dbReference type="GO" id="GO:0008477">
    <property type="term" value="F:purine nucleosidase activity"/>
    <property type="evidence" value="ECO:0007669"/>
    <property type="project" value="TreeGrafter"/>
</dbReference>
<evidence type="ECO:0000256" key="1">
    <source>
        <dbReference type="ARBA" id="ARBA00022801"/>
    </source>
</evidence>
<keyword evidence="2" id="KW-0326">Glycosidase</keyword>
<dbReference type="Proteomes" id="UP000027931">
    <property type="component" value="Unassembled WGS sequence"/>
</dbReference>
<feature type="domain" description="Inosine/uridine-preferring nucleoside hydrolase" evidence="3">
    <location>
        <begin position="5"/>
        <end position="270"/>
    </location>
</feature>
<dbReference type="STRING" id="1157490.EL26_11535"/>
<dbReference type="PANTHER" id="PTHR12304">
    <property type="entry name" value="INOSINE-URIDINE PREFERRING NUCLEOSIDE HYDROLASE"/>
    <property type="match status" value="1"/>
</dbReference>
<accession>A0A074LRL8</accession>
<evidence type="ECO:0000313" key="4">
    <source>
        <dbReference type="EMBL" id="KEO83095.1"/>
    </source>
</evidence>
<dbReference type="EMBL" id="JMIR01000014">
    <property type="protein sequence ID" value="KEO83095.1"/>
    <property type="molecule type" value="Genomic_DNA"/>
</dbReference>
<name>A0A074LRL8_9BACL</name>
<keyword evidence="5" id="KW-1185">Reference proteome</keyword>
<comment type="caution">
    <text evidence="4">The sequence shown here is derived from an EMBL/GenBank/DDBJ whole genome shotgun (WGS) entry which is preliminary data.</text>
</comment>
<sequence length="297" mass="32689">MRRKIILFFDGGVDDAFALWYSVRNPDLDVRGVVGDYGNMPRDIAVRNAKWLLRQLGREDIPVFAGCARPMTGERPVFFPEVHGTQGLGLIELPLVKESAGELHELLPWITPDVTILELGRMTSLATLMLLYGERWKGVQIYAMGGAFGVGNITEVAEANVYGDPVAAQLVLTSGADVTLFPLHVTMKAVLTPEMVSQTPLTALYEPYWRYYHSKNPALSGAPMHDLLPAFALTHQEALGFIRRNVDIVTDNGRCRGQTIADFRPGAKEAAAPAGTRLAWELEGAVFAEDVLRVLQN</sequence>
<reference evidence="4 5" key="1">
    <citation type="journal article" date="2013" name="Int. J. Syst. Evol. Microbiol.">
        <title>Tumebacillus flagellatus sp. nov., an alpha-amylase/pullulanase-producing bacterium isolated from cassava wastewater.</title>
        <authorList>
            <person name="Wang Q."/>
            <person name="Xie N."/>
            <person name="Qin Y."/>
            <person name="Shen N."/>
            <person name="Zhu J."/>
            <person name="Mi H."/>
            <person name="Huang R."/>
        </authorList>
    </citation>
    <scope>NUCLEOTIDE SEQUENCE [LARGE SCALE GENOMIC DNA]</scope>
    <source>
        <strain evidence="4 5">GST4</strain>
    </source>
</reference>
<dbReference type="InterPro" id="IPR036452">
    <property type="entry name" value="Ribo_hydro-like"/>
</dbReference>
<gene>
    <name evidence="4" type="ORF">EL26_11535</name>
</gene>
<proteinExistence type="predicted"/>
<evidence type="ECO:0000256" key="2">
    <source>
        <dbReference type="ARBA" id="ARBA00023295"/>
    </source>
</evidence>
<dbReference type="PANTHER" id="PTHR12304:SF4">
    <property type="entry name" value="URIDINE NUCLEOSIDASE"/>
    <property type="match status" value="1"/>
</dbReference>
<dbReference type="Pfam" id="PF01156">
    <property type="entry name" value="IU_nuc_hydro"/>
    <property type="match status" value="1"/>
</dbReference>
<keyword evidence="1" id="KW-0378">Hydrolase</keyword>